<reference evidence="4 5" key="1">
    <citation type="submission" date="2018-10" db="EMBL/GenBank/DDBJ databases">
        <authorList>
            <person name="Zhang X."/>
        </authorList>
    </citation>
    <scope>NUCLEOTIDE SEQUENCE [LARGE SCALE GENOMIC DNA]</scope>
    <source>
        <strain evidence="4 5">SK-G1</strain>
    </source>
</reference>
<dbReference type="KEGG" id="bacg:D2962_11190"/>
<evidence type="ECO:0000256" key="2">
    <source>
        <dbReference type="PROSITE-ProRule" id="PRU00284"/>
    </source>
</evidence>
<accession>A0A3G2R8H4</accession>
<evidence type="ECO:0000313" key="5">
    <source>
        <dbReference type="Proteomes" id="UP000280960"/>
    </source>
</evidence>
<protein>
    <submittedName>
        <fullName evidence="4">Chemotaxis protein</fullName>
    </submittedName>
</protein>
<dbReference type="PROSITE" id="PS50111">
    <property type="entry name" value="CHEMOTAXIS_TRANSDUC_2"/>
    <property type="match status" value="1"/>
</dbReference>
<dbReference type="Gene3D" id="1.10.287.950">
    <property type="entry name" value="Methyl-accepting chemotaxis protein"/>
    <property type="match status" value="1"/>
</dbReference>
<evidence type="ECO:0000313" key="4">
    <source>
        <dbReference type="EMBL" id="AYO31087.1"/>
    </source>
</evidence>
<dbReference type="PANTHER" id="PTHR32089:SF112">
    <property type="entry name" value="LYSOZYME-LIKE PROTEIN-RELATED"/>
    <property type="match status" value="1"/>
</dbReference>
<dbReference type="Pfam" id="PF05651">
    <property type="entry name" value="Diacid_rec"/>
    <property type="match status" value="1"/>
</dbReference>
<sequence>MESRYRVSKELAERIVKILHDITGNNVNFMGENGEIIATNQIHRLGSIHEGAKKIMKGEVDYLAITEEQAKKMQGVLPGYNGPIEMDGQRIGCIGITGDPVKVEPLQKLAAIIVTEEIRKEMNRKKEQEVINKIAYKIENASAAIKQISSGAEEIATTSQSMKDIAKIAEDKIRDINKVLDIIKHIVDQTNMLGLNAAIEAARAGECGRGFSIVAREVQKLSKDSLDSLKNINTVMNEIKNSILIITKGVIQNAETTKKQALALEQIETSILDIQNEVKKLIM</sequence>
<dbReference type="Pfam" id="PF00015">
    <property type="entry name" value="MCPsignal"/>
    <property type="match status" value="1"/>
</dbReference>
<feature type="domain" description="Methyl-accepting transducer" evidence="3">
    <location>
        <begin position="131"/>
        <end position="283"/>
    </location>
</feature>
<dbReference type="SMART" id="SM00283">
    <property type="entry name" value="MA"/>
    <property type="match status" value="1"/>
</dbReference>
<keyword evidence="5" id="KW-1185">Reference proteome</keyword>
<dbReference type="EMBL" id="CP033169">
    <property type="protein sequence ID" value="AYO31087.1"/>
    <property type="molecule type" value="Genomic_DNA"/>
</dbReference>
<keyword evidence="1 2" id="KW-0807">Transducer</keyword>
<dbReference type="SUPFAM" id="SSF58104">
    <property type="entry name" value="Methyl-accepting chemotaxis protein (MCP) signaling domain"/>
    <property type="match status" value="1"/>
</dbReference>
<dbReference type="AlphaFoldDB" id="A0A3G2R8H4"/>
<proteinExistence type="predicted"/>
<dbReference type="InterPro" id="IPR004089">
    <property type="entry name" value="MCPsignal_dom"/>
</dbReference>
<name>A0A3G2R8H4_9FIRM</name>
<dbReference type="Proteomes" id="UP000280960">
    <property type="component" value="Chromosome"/>
</dbReference>
<dbReference type="PANTHER" id="PTHR32089">
    <property type="entry name" value="METHYL-ACCEPTING CHEMOTAXIS PROTEIN MCPB"/>
    <property type="match status" value="1"/>
</dbReference>
<dbReference type="InterPro" id="IPR008599">
    <property type="entry name" value="Diacid_rec"/>
</dbReference>
<organism evidence="4 5">
    <name type="scientific">Biomaibacter acetigenes</name>
    <dbReference type="NCBI Taxonomy" id="2316383"/>
    <lineage>
        <taxon>Bacteria</taxon>
        <taxon>Bacillati</taxon>
        <taxon>Bacillota</taxon>
        <taxon>Clostridia</taxon>
        <taxon>Thermosediminibacterales</taxon>
        <taxon>Tepidanaerobacteraceae</taxon>
        <taxon>Biomaibacter</taxon>
    </lineage>
</organism>
<dbReference type="GO" id="GO:0007165">
    <property type="term" value="P:signal transduction"/>
    <property type="evidence" value="ECO:0007669"/>
    <property type="project" value="UniProtKB-KW"/>
</dbReference>
<gene>
    <name evidence="4" type="ORF">D2962_11190</name>
</gene>
<dbReference type="RefSeq" id="WP_122015012.1">
    <property type="nucleotide sequence ID" value="NZ_CP033169.1"/>
</dbReference>
<dbReference type="GO" id="GO:0016020">
    <property type="term" value="C:membrane"/>
    <property type="evidence" value="ECO:0007669"/>
    <property type="project" value="InterPro"/>
</dbReference>
<evidence type="ECO:0000256" key="1">
    <source>
        <dbReference type="ARBA" id="ARBA00023224"/>
    </source>
</evidence>
<evidence type="ECO:0000259" key="3">
    <source>
        <dbReference type="PROSITE" id="PS50111"/>
    </source>
</evidence>